<dbReference type="Proteomes" id="UP001061991">
    <property type="component" value="Plasmid p_unnamed1"/>
</dbReference>
<evidence type="ECO:0000313" key="2">
    <source>
        <dbReference type="Proteomes" id="UP001061991"/>
    </source>
</evidence>
<accession>A0ACD4CZG5</accession>
<evidence type="ECO:0000313" key="1">
    <source>
        <dbReference type="EMBL" id="UXN58951.1"/>
    </source>
</evidence>
<name>A0ACD4CZG5_9HYPH</name>
<sequence>MTKADKPVQMADAELRAEQPDAELFLWREQAITLARILERTTESPSVTKGPGRGATQLRRVTELRASLKASRSQNRELRAELLDRDRMIDAAQRDRETVQSELLALRSSTLWRALGPVRKIARVIPRPVRTLMRSPISALTRIVPSREQNPPLESAPSAIAIVNSDESSVATIEGKVIHRPSAFFRDKNSQWVEPMLRSDRLLLKEFKPTARIAVVMHLYYTDLWDELSDSIMDIPEAFDLFVSLVGEENAPFADRIRQTFPDAQIIQCDNHGRDIIPFLEIVATGVLYQYDYICKLHSKKSVYREGGGEWRQHLVDGVLRDTDRVTTILAAFDADPDMGMHVADGAKYKGREYWAGNEAHLGKYLPWFGLSTEVYEQEFAGGSVFWIRPFLLREVDSLKLNFDDFEPEPIGIDGNLAHAVERLFSVACHNAGMRITTNTDLENGSRQADRAKPPLIIANYLPQFHPIPENDRVWGKGFTEWTNVTRAQPQCKYHRQPKLPSELGFYDLRLPEIREQQASLAKAYGISAFCYYYYWFNGRKVLETPLESVLRAGQPDFPFMICWANEPWSRNWDGLSKETIIPQTYEDGWELKFAADILPLLQDDRYLRISGKRCVAIYRVQHIPNAKLALEKLRAELLRNRITDVQIIGGWLRLGDDAELPDNPSDLGLDGYFEFPPHNIPTAPETTRSIETGDSINGYNYNYTVDAAVDAMSEQRGPKRYRGVTMGWDNTARRGKDAHIFLGASPASFRRWLRATVLQIMNEKPVAEDAVFVNAWNEWAEGTYLEPDQTFGRGWLEAVSSAIGRKLSDENVYEREGGEGRTSIETNIKATQSES</sequence>
<organism evidence="1 2">
    <name type="scientific">Phyllobacterium zundukense</name>
    <dbReference type="NCBI Taxonomy" id="1867719"/>
    <lineage>
        <taxon>Bacteria</taxon>
        <taxon>Pseudomonadati</taxon>
        <taxon>Pseudomonadota</taxon>
        <taxon>Alphaproteobacteria</taxon>
        <taxon>Hyphomicrobiales</taxon>
        <taxon>Phyllobacteriaceae</taxon>
        <taxon>Phyllobacterium</taxon>
    </lineage>
</organism>
<dbReference type="EMBL" id="CP104972">
    <property type="protein sequence ID" value="UXN58951.1"/>
    <property type="molecule type" value="Genomic_DNA"/>
</dbReference>
<keyword evidence="2" id="KW-1185">Reference proteome</keyword>
<keyword evidence="1" id="KW-0614">Plasmid</keyword>
<reference evidence="1" key="1">
    <citation type="submission" date="2022-09" db="EMBL/GenBank/DDBJ databases">
        <title>Interaction between co-microsymbionts with complementary sets of symbiotic genes in legume-rhizobium systems.</title>
        <authorList>
            <person name="Safronova V."/>
            <person name="Sazanova A."/>
            <person name="Afonin A."/>
            <person name="Chirak E."/>
        </authorList>
    </citation>
    <scope>NUCLEOTIDE SEQUENCE</scope>
    <source>
        <strain evidence="1">A18/3m</strain>
    </source>
</reference>
<protein>
    <submittedName>
        <fullName evidence="1">Glycoside hydrolase family 99-like domain-containing protein</fullName>
    </submittedName>
</protein>
<gene>
    <name evidence="1" type="ORF">N8E88_08610</name>
</gene>
<proteinExistence type="predicted"/>
<geneLocation type="plasmid" evidence="1 2">
    <name>p_unnamed1</name>
</geneLocation>